<evidence type="ECO:0000313" key="1">
    <source>
        <dbReference type="EMBL" id="ACT19689.1"/>
    </source>
</evidence>
<accession>C6E6R1</accession>
<evidence type="ECO:0008006" key="2">
    <source>
        <dbReference type="Google" id="ProtNLM"/>
    </source>
</evidence>
<name>C6E6R1_GEOSM</name>
<dbReference type="STRING" id="443144.GM21_3668"/>
<dbReference type="OrthoDB" id="1733209at2"/>
<protein>
    <recommendedName>
        <fullName evidence="2">Phage major capsid protein</fullName>
    </recommendedName>
</protein>
<sequence>MAVFKFEKDLYKQAQAEGLTLSQKLEQEAPSGAEGLDAFQFQLYERGINPQLATVERFYQTSEDSVLFPEFINRNVRVGIAGLGRLDLTLDDMVATTTTIDSGVYQTVQAQFDAKKIDFNRVAEGAPFPTVSMATGKESITLAKIGIGMDATYEVLRRMKLPLLAIHMQLIGQRLAKRMVAYGMYNVINGDGNANAAPQAAPAAISYENLLDFYLDMEDFEATVWAAKKPILKEVFKLNDFRDPLLFDTAKTGNLPPAFGYNIKKFNWTESILGDDLIVQIAKNAALELVKESGAELIETDKVIERQFQKTTISQVIGFSRIFKNAAYVFKKQ</sequence>
<organism evidence="1">
    <name type="scientific">Geobacter sp. (strain M21)</name>
    <dbReference type="NCBI Taxonomy" id="443144"/>
    <lineage>
        <taxon>Bacteria</taxon>
        <taxon>Pseudomonadati</taxon>
        <taxon>Thermodesulfobacteriota</taxon>
        <taxon>Desulfuromonadia</taxon>
        <taxon>Geobacterales</taxon>
        <taxon>Geobacteraceae</taxon>
        <taxon>Geobacter</taxon>
    </lineage>
</organism>
<dbReference type="eggNOG" id="ENOG502Z8R9">
    <property type="taxonomic scope" value="Bacteria"/>
</dbReference>
<dbReference type="KEGG" id="gem:GM21_3668"/>
<proteinExistence type="predicted"/>
<dbReference type="AlphaFoldDB" id="C6E6R1"/>
<dbReference type="HOGENOM" id="CLU_798563_0_0_7"/>
<gene>
    <name evidence="1" type="ordered locus">GM21_3668</name>
</gene>
<dbReference type="SUPFAM" id="SSF56563">
    <property type="entry name" value="Major capsid protein gp5"/>
    <property type="match status" value="1"/>
</dbReference>
<dbReference type="EMBL" id="CP001661">
    <property type="protein sequence ID" value="ACT19689.1"/>
    <property type="molecule type" value="Genomic_DNA"/>
</dbReference>
<reference evidence="1" key="1">
    <citation type="submission" date="2009-07" db="EMBL/GenBank/DDBJ databases">
        <title>Complete sequence of Geobacter sp. M21.</title>
        <authorList>
            <consortium name="US DOE Joint Genome Institute"/>
            <person name="Lucas S."/>
            <person name="Copeland A."/>
            <person name="Lapidus A."/>
            <person name="Glavina del Rio T."/>
            <person name="Dalin E."/>
            <person name="Tice H."/>
            <person name="Bruce D."/>
            <person name="Goodwin L."/>
            <person name="Pitluck S."/>
            <person name="Saunders E."/>
            <person name="Brettin T."/>
            <person name="Detter J.C."/>
            <person name="Han C."/>
            <person name="Larimer F."/>
            <person name="Land M."/>
            <person name="Hauser L."/>
            <person name="Kyrpides N."/>
            <person name="Ovchinnikova G."/>
            <person name="Lovley D."/>
        </authorList>
    </citation>
    <scope>NUCLEOTIDE SEQUENCE [LARGE SCALE GENOMIC DNA]</scope>
    <source>
        <strain evidence="1">M21</strain>
    </source>
</reference>
<dbReference type="Pfam" id="PF25209">
    <property type="entry name" value="Phage_capsid_4"/>
    <property type="match status" value="1"/>
</dbReference>